<dbReference type="eggNOG" id="COG0265">
    <property type="taxonomic scope" value="Bacteria"/>
</dbReference>
<name>A0A098QTQ0_9SPIO</name>
<dbReference type="SUPFAM" id="SSF50494">
    <property type="entry name" value="Trypsin-like serine proteases"/>
    <property type="match status" value="1"/>
</dbReference>
<proteinExistence type="predicted"/>
<evidence type="ECO:0000313" key="3">
    <source>
        <dbReference type="EMBL" id="KGE71255.1"/>
    </source>
</evidence>
<dbReference type="PANTHER" id="PTHR43343">
    <property type="entry name" value="PEPTIDASE S12"/>
    <property type="match status" value="1"/>
</dbReference>
<dbReference type="RefSeq" id="WP_037548995.1">
    <property type="nucleotide sequence ID" value="NZ_JNUP01000067.1"/>
</dbReference>
<dbReference type="Gene3D" id="2.40.10.120">
    <property type="match status" value="1"/>
</dbReference>
<dbReference type="Proteomes" id="UP000029692">
    <property type="component" value="Unassembled WGS sequence"/>
</dbReference>
<dbReference type="OrthoDB" id="9766361at2"/>
<dbReference type="PRINTS" id="PR00834">
    <property type="entry name" value="PROTEASES2C"/>
</dbReference>
<gene>
    <name evidence="3" type="ORF">DC28_12470</name>
</gene>
<dbReference type="Gene3D" id="2.60.120.380">
    <property type="match status" value="2"/>
</dbReference>
<protein>
    <submittedName>
        <fullName evidence="3">Uncharacterized protein</fullName>
    </submittedName>
</protein>
<evidence type="ECO:0000256" key="2">
    <source>
        <dbReference type="ARBA" id="ARBA00022801"/>
    </source>
</evidence>
<keyword evidence="4" id="KW-1185">Reference proteome</keyword>
<keyword evidence="1" id="KW-0645">Protease</keyword>
<reference evidence="3 4" key="1">
    <citation type="submission" date="2014-05" db="EMBL/GenBank/DDBJ databases">
        <title>De novo Genome Sequence of Spirocheata sp.</title>
        <authorList>
            <person name="Shivani Y."/>
            <person name="Subhash Y."/>
            <person name="Tushar L."/>
            <person name="Sasikala C."/>
            <person name="Ramana C.V."/>
        </authorList>
    </citation>
    <scope>NUCLEOTIDE SEQUENCE [LARGE SCALE GENOMIC DNA]</scope>
    <source>
        <strain evidence="3 4">JC230</strain>
    </source>
</reference>
<organism evidence="3 4">
    <name type="scientific">Spirochaeta lutea</name>
    <dbReference type="NCBI Taxonomy" id="1480694"/>
    <lineage>
        <taxon>Bacteria</taxon>
        <taxon>Pseudomonadati</taxon>
        <taxon>Spirochaetota</taxon>
        <taxon>Spirochaetia</taxon>
        <taxon>Spirochaetales</taxon>
        <taxon>Spirochaetaceae</taxon>
        <taxon>Spirochaeta</taxon>
    </lineage>
</organism>
<evidence type="ECO:0000313" key="4">
    <source>
        <dbReference type="Proteomes" id="UP000029692"/>
    </source>
</evidence>
<comment type="caution">
    <text evidence="3">The sequence shown here is derived from an EMBL/GenBank/DDBJ whole genome shotgun (WGS) entry which is preliminary data.</text>
</comment>
<dbReference type="AlphaFoldDB" id="A0A098QTQ0"/>
<dbReference type="InterPro" id="IPR001940">
    <property type="entry name" value="Peptidase_S1C"/>
</dbReference>
<dbReference type="InterPro" id="IPR009003">
    <property type="entry name" value="Peptidase_S1_PA"/>
</dbReference>
<dbReference type="InterPro" id="IPR051201">
    <property type="entry name" value="Chloro_Bact_Ser_Proteases"/>
</dbReference>
<sequence length="499" mass="54693">MVIYPRGRYGGRWFVFFGVFLMLGLSPLAGQTRDLRLIPGSPAQGSLEYTVTDMPSQRYRISIPSTAYGVRFSLSGARADLDLALFNENEELVVYSETERYNEELYLSRLNEPRIEPGVYWIEVSYQWNKPPAWEGRSRQLIPYTLTMDIIRPESRSMLQPGQPVHGSLEPGSGMMAAYEVTVPRGTRTLRIDLNGSQADADLYVFIGGLRADPYEAEYQSRSYSSTEWLVLDAQEDRTIRYGIMVLAAMDDVGADFTLEASLGDQAPARLLSYPALPRGDQFPGTANPGDLTRQLYATVELLDEFGGGSGCIVSPDGLILTNYHVVEASHLMGTEVLVSLSLDHRFPPQELFKAGVVAVDPARDIALLRITSGLYGQPLPDPLNLPYLSLGNPDDLTLGEELTFIGYPRVGSLGTRTTITLSRGVVSGFENRGDFGAIIKTDGEINAGNSGGAALNHRGDLVGMPTQVVRGSSEGRIAFVYPVSLLPEDWVTMITGSR</sequence>
<dbReference type="PANTHER" id="PTHR43343:SF3">
    <property type="entry name" value="PROTEASE DO-LIKE 8, CHLOROPLASTIC"/>
    <property type="match status" value="1"/>
</dbReference>
<dbReference type="STRING" id="1480694.DC28_12470"/>
<dbReference type="Pfam" id="PF13365">
    <property type="entry name" value="Trypsin_2"/>
    <property type="match status" value="1"/>
</dbReference>
<evidence type="ECO:0000256" key="1">
    <source>
        <dbReference type="ARBA" id="ARBA00022670"/>
    </source>
</evidence>
<dbReference type="GO" id="GO:0004252">
    <property type="term" value="F:serine-type endopeptidase activity"/>
    <property type="evidence" value="ECO:0007669"/>
    <property type="project" value="InterPro"/>
</dbReference>
<keyword evidence="2" id="KW-0378">Hydrolase</keyword>
<dbReference type="EMBL" id="JNUP01000067">
    <property type="protein sequence ID" value="KGE71255.1"/>
    <property type="molecule type" value="Genomic_DNA"/>
</dbReference>
<dbReference type="GO" id="GO:0006508">
    <property type="term" value="P:proteolysis"/>
    <property type="evidence" value="ECO:0007669"/>
    <property type="project" value="UniProtKB-KW"/>
</dbReference>
<accession>A0A098QTQ0</accession>